<sequence>MQDRNLVNVNLTKEMKTSFIDYAMSVIVARALPDVRDGLKPVHRRILYGMNELGVTPDKPHKKSARITGDVMGKYHPHGDSSIYEAMVRMAQWWSYRYMLVDGHGNFGSMDGDGAAAQRYTEARMSKIALEMLRDINKNTVDFVDNYDANEREPLVLPARFPNLLVNGATGIAVGMATNIPPHNLGETIDAVKLVMDNPEVTTKDLMEVLPGPDFPTGALVMGKSGIHKAYETGKGSIVLRSRTEIEETKTGRERIVVTEFPYMVNKTKVHEHIVRLVQEKRIEGITAVRDESNREGVRFVIEVKRDASANVILNNLFKMTQMQTNFGFNMLAIQNGVPKILSLRQILDAYIEHQKEVVVRRTRFDKEKAEARAHILEGLLIALDHIDEVIRIIRASETDAEAQAELMSKFKLSERQSQAILDMRLRRLTGLERDKIQSEYDDLLALIADLADILAKPERVSQIIKDELDEVKRKFGDQRRTELMVGEVLSLEDEDLIEESDVLITLSNKGYIKRLDQAEFTAQKRGGRGVQGTGVKDDDFVRELVSTSTHDHLLFFTNKGRVYRLKGYEIPEYGRTAKGLPIVNLLKLDEGESIQTIINVESERSDDAYLFFTTRHGIVKRTSVKEFANIRQNGLKALNLKDEDELINVLLTEEDTDIIIGTKFGYAVRFNQSAVRGMSRIATGVKGVNLREGDTVVGASVITDQDEVLIITEKGYGKRTVATEYPTKGRGGKGMQTAKITEKNGSLAGLMTVKGDEDLMIITDTGVMIRTNVANISQTGRSTMGVKVMRLDQDAKIVTFTTVAAAEKEEVGTENETEGEA</sequence>
<dbReference type="PROSITE" id="PS52040">
    <property type="entry name" value="TOPO_IIA"/>
    <property type="match status" value="1"/>
</dbReference>
<comment type="subcellular location">
    <subcellularLocation>
        <location evidence="9">Cytoplasm</location>
    </subcellularLocation>
</comment>
<dbReference type="Proteomes" id="UP000028093">
    <property type="component" value="Unassembled WGS sequence"/>
</dbReference>
<dbReference type="GO" id="GO:0006265">
    <property type="term" value="P:DNA topological change"/>
    <property type="evidence" value="ECO:0007669"/>
    <property type="project" value="UniProtKB-UniRule"/>
</dbReference>
<dbReference type="EMBL" id="JPFT01000005">
    <property type="protein sequence ID" value="KEQ33001.1"/>
    <property type="molecule type" value="Genomic_DNA"/>
</dbReference>
<dbReference type="GO" id="GO:0009330">
    <property type="term" value="C:DNA topoisomerase type II (double strand cut, ATP-hydrolyzing) complex"/>
    <property type="evidence" value="ECO:0007669"/>
    <property type="project" value="TreeGrafter"/>
</dbReference>
<dbReference type="FunFam" id="3.30.1360.40:FF:000002">
    <property type="entry name" value="DNA gyrase subunit A"/>
    <property type="match status" value="1"/>
</dbReference>
<dbReference type="InterPro" id="IPR013758">
    <property type="entry name" value="Topo_IIA_A/C_ab"/>
</dbReference>
<dbReference type="HAMAP" id="MF_01897">
    <property type="entry name" value="GyrA"/>
    <property type="match status" value="1"/>
</dbReference>
<protein>
    <recommendedName>
        <fullName evidence="9">DNA gyrase subunit A</fullName>
        <ecNumber evidence="9">5.6.2.2</ecNumber>
    </recommendedName>
</protein>
<dbReference type="EC" id="5.6.2.2" evidence="9"/>
<dbReference type="Pfam" id="PF03989">
    <property type="entry name" value="DNA_gyraseA_C"/>
    <property type="match status" value="6"/>
</dbReference>
<dbReference type="InterPro" id="IPR013757">
    <property type="entry name" value="Topo_IIA_A_a_sf"/>
</dbReference>
<evidence type="ECO:0000313" key="12">
    <source>
        <dbReference type="EMBL" id="KEQ33001.1"/>
    </source>
</evidence>
<dbReference type="PANTHER" id="PTHR43493:SF5">
    <property type="entry name" value="DNA GYRASE SUBUNIT A, CHLOROPLASTIC_MITOCHONDRIAL"/>
    <property type="match status" value="1"/>
</dbReference>
<dbReference type="InterPro" id="IPR050220">
    <property type="entry name" value="Type_II_DNA_Topoisomerases"/>
</dbReference>
<dbReference type="FunFam" id="3.90.199.10:FF:000001">
    <property type="entry name" value="DNA gyrase subunit A"/>
    <property type="match status" value="1"/>
</dbReference>
<comment type="subunit">
    <text evidence="9">Heterotetramer, composed of two GyrA and two GyrB chains. In the heterotetramer, GyrA contains the active site tyrosine that forms a transient covalent intermediate with DNA, while GyrB binds cofactors and catalyzes ATP hydrolysis.</text>
</comment>
<dbReference type="NCBIfam" id="NF004044">
    <property type="entry name" value="PRK05561.1"/>
    <property type="match status" value="1"/>
</dbReference>
<dbReference type="NCBIfam" id="TIGR01063">
    <property type="entry name" value="gyrA"/>
    <property type="match status" value="1"/>
</dbReference>
<keyword evidence="4 9" id="KW-0547">Nucleotide-binding</keyword>
<dbReference type="GO" id="GO:0034335">
    <property type="term" value="F:DNA negative supercoiling activity"/>
    <property type="evidence" value="ECO:0007669"/>
    <property type="project" value="UniProtKB-ARBA"/>
</dbReference>
<evidence type="ECO:0000256" key="10">
    <source>
        <dbReference type="PROSITE-ProRule" id="PRU01384"/>
    </source>
</evidence>
<accession>A0A081PQM8</accession>
<evidence type="ECO:0000256" key="4">
    <source>
        <dbReference type="ARBA" id="ARBA00022741"/>
    </source>
</evidence>
<dbReference type="Gene3D" id="3.90.199.10">
    <property type="entry name" value="Topoisomerase II, domain 5"/>
    <property type="match status" value="1"/>
</dbReference>
<dbReference type="FunFam" id="2.120.10.90:FF:000004">
    <property type="entry name" value="DNA gyrase subunit A"/>
    <property type="match status" value="1"/>
</dbReference>
<dbReference type="GO" id="GO:0003677">
    <property type="term" value="F:DNA binding"/>
    <property type="evidence" value="ECO:0007669"/>
    <property type="project" value="UniProtKB-UniRule"/>
</dbReference>
<evidence type="ECO:0000256" key="5">
    <source>
        <dbReference type="ARBA" id="ARBA00022840"/>
    </source>
</evidence>
<dbReference type="Gene3D" id="3.30.1360.40">
    <property type="match status" value="1"/>
</dbReference>
<dbReference type="RefSeq" id="WP_033681683.1">
    <property type="nucleotide sequence ID" value="NZ_JPFT01000005.1"/>
</dbReference>
<dbReference type="SUPFAM" id="SSF101904">
    <property type="entry name" value="GyrA/ParC C-terminal domain-like"/>
    <property type="match status" value="1"/>
</dbReference>
<evidence type="ECO:0000259" key="11">
    <source>
        <dbReference type="PROSITE" id="PS52040"/>
    </source>
</evidence>
<dbReference type="InterPro" id="IPR006691">
    <property type="entry name" value="GyrA/parC_rep"/>
</dbReference>
<dbReference type="InterPro" id="IPR005743">
    <property type="entry name" value="GyrA"/>
</dbReference>
<feature type="domain" description="Topo IIA-type catalytic" evidence="11">
    <location>
        <begin position="32"/>
        <end position="497"/>
    </location>
</feature>
<dbReference type="GO" id="GO:0006261">
    <property type="term" value="P:DNA-templated DNA replication"/>
    <property type="evidence" value="ECO:0007669"/>
    <property type="project" value="UniProtKB-UniRule"/>
</dbReference>
<dbReference type="PATRIC" id="fig|28037.99.peg.834"/>
<dbReference type="GO" id="GO:0005737">
    <property type="term" value="C:cytoplasm"/>
    <property type="evidence" value="ECO:0007669"/>
    <property type="project" value="UniProtKB-SubCell"/>
</dbReference>
<organism evidence="12 13">
    <name type="scientific">Streptococcus mitis</name>
    <dbReference type="NCBI Taxonomy" id="28037"/>
    <lineage>
        <taxon>Bacteria</taxon>
        <taxon>Bacillati</taxon>
        <taxon>Bacillota</taxon>
        <taxon>Bacilli</taxon>
        <taxon>Lactobacillales</taxon>
        <taxon>Streptococcaceae</taxon>
        <taxon>Streptococcus</taxon>
        <taxon>Streptococcus mitis group</taxon>
    </lineage>
</organism>
<dbReference type="SMART" id="SM00434">
    <property type="entry name" value="TOP4c"/>
    <property type="match status" value="1"/>
</dbReference>
<gene>
    <name evidence="9 12" type="primary">gyrA</name>
    <name evidence="12" type="ORF">SK1126_0904</name>
</gene>
<keyword evidence="6 9" id="KW-0799">Topoisomerase</keyword>
<dbReference type="InterPro" id="IPR035516">
    <property type="entry name" value="Gyrase/topoIV_suA_C"/>
</dbReference>
<evidence type="ECO:0000256" key="8">
    <source>
        <dbReference type="ARBA" id="ARBA00023235"/>
    </source>
</evidence>
<comment type="similarity">
    <text evidence="2 9">Belongs to the type II topoisomerase GyrA/ParC subunit family.</text>
</comment>
<dbReference type="AlphaFoldDB" id="A0A081PQM8"/>
<evidence type="ECO:0000256" key="7">
    <source>
        <dbReference type="ARBA" id="ARBA00023125"/>
    </source>
</evidence>
<evidence type="ECO:0000256" key="9">
    <source>
        <dbReference type="HAMAP-Rule" id="MF_01897"/>
    </source>
</evidence>
<dbReference type="PANTHER" id="PTHR43493">
    <property type="entry name" value="DNA GYRASE/TOPOISOMERASE SUBUNIT A"/>
    <property type="match status" value="1"/>
</dbReference>
<dbReference type="Gene3D" id="1.10.268.10">
    <property type="entry name" value="Topoisomerase, domain 3"/>
    <property type="match status" value="1"/>
</dbReference>
<dbReference type="Pfam" id="PF00521">
    <property type="entry name" value="DNA_topoisoIV"/>
    <property type="match status" value="1"/>
</dbReference>
<dbReference type="GO" id="GO:0005694">
    <property type="term" value="C:chromosome"/>
    <property type="evidence" value="ECO:0007669"/>
    <property type="project" value="InterPro"/>
</dbReference>
<dbReference type="NCBIfam" id="NF004043">
    <property type="entry name" value="PRK05560.1"/>
    <property type="match status" value="1"/>
</dbReference>
<dbReference type="InterPro" id="IPR002205">
    <property type="entry name" value="Topo_IIA_dom_A"/>
</dbReference>
<dbReference type="InterPro" id="IPR013760">
    <property type="entry name" value="Topo_IIA-like_dom_sf"/>
</dbReference>
<keyword evidence="7 9" id="KW-0238">DNA-binding</keyword>
<comment type="caution">
    <text evidence="12">The sequence shown here is derived from an EMBL/GenBank/DDBJ whole genome shotgun (WGS) entry which is preliminary data.</text>
</comment>
<comment type="catalytic activity">
    <reaction evidence="1 9 10">
        <text>ATP-dependent breakage, passage and rejoining of double-stranded DNA.</text>
        <dbReference type="EC" id="5.6.2.2"/>
    </reaction>
</comment>
<dbReference type="GO" id="GO:0005524">
    <property type="term" value="F:ATP binding"/>
    <property type="evidence" value="ECO:0007669"/>
    <property type="project" value="UniProtKB-UniRule"/>
</dbReference>
<dbReference type="Gene3D" id="2.120.10.90">
    <property type="entry name" value="DNA gyrase/topoisomerase IV, subunit A, C-terminal"/>
    <property type="match status" value="1"/>
</dbReference>
<proteinExistence type="inferred from homology"/>
<comment type="miscellaneous">
    <text evidence="9">Few gyrases are as efficient as E.coli at forming negative supercoils. Not all organisms have 2 type II topoisomerases; in organisms with a single type II topoisomerase this enzyme also has to decatenate newly replicated chromosomes.</text>
</comment>
<evidence type="ECO:0000256" key="6">
    <source>
        <dbReference type="ARBA" id="ARBA00023029"/>
    </source>
</evidence>
<feature type="active site" description="O-(5'-phospho-DNA)-tyrosine intermediate" evidence="9 10">
    <location>
        <position position="120"/>
    </location>
</feature>
<evidence type="ECO:0000313" key="13">
    <source>
        <dbReference type="Proteomes" id="UP000028093"/>
    </source>
</evidence>
<evidence type="ECO:0000256" key="3">
    <source>
        <dbReference type="ARBA" id="ARBA00022490"/>
    </source>
</evidence>
<dbReference type="CDD" id="cd00187">
    <property type="entry name" value="TOP4c"/>
    <property type="match status" value="1"/>
</dbReference>
<evidence type="ECO:0000256" key="2">
    <source>
        <dbReference type="ARBA" id="ARBA00008263"/>
    </source>
</evidence>
<name>A0A081PQM8_STRMT</name>
<reference evidence="12 13" key="1">
    <citation type="submission" date="2014-05" db="EMBL/GenBank/DDBJ databases">
        <authorList>
            <person name="Daugherty S.C."/>
            <person name="Tallon L.J."/>
            <person name="Sadzewicz L."/>
            <person name="Kilian M."/>
            <person name="Tettelin H."/>
        </authorList>
    </citation>
    <scope>NUCLEOTIDE SEQUENCE [LARGE SCALE GENOMIC DNA]</scope>
    <source>
        <strain evidence="12 13">SK1126</strain>
    </source>
</reference>
<evidence type="ECO:0000256" key="1">
    <source>
        <dbReference type="ARBA" id="ARBA00000185"/>
    </source>
</evidence>
<keyword evidence="8 9" id="KW-0413">Isomerase</keyword>
<dbReference type="SUPFAM" id="SSF56719">
    <property type="entry name" value="Type II DNA topoisomerase"/>
    <property type="match status" value="1"/>
</dbReference>
<keyword evidence="5 9" id="KW-0067">ATP-binding</keyword>
<dbReference type="FunFam" id="1.10.268.10:FF:000001">
    <property type="entry name" value="DNA gyrase subunit A"/>
    <property type="match status" value="1"/>
</dbReference>
<comment type="function">
    <text evidence="9">A type II topoisomerase that negatively supercoils closed circular double-stranded (ds) DNA in an ATP-dependent manner to modulate DNA topology and maintain chromosomes in an underwound state. Negative supercoiling favors strand separation, and DNA replication, transcription, recombination and repair, all of which involve strand separation. Also able to catalyze the interconversion of other topological isomers of dsDNA rings, including catenanes and knotted rings. Type II topoisomerases break and join 2 DNA strands simultaneously in an ATP-dependent manner.</text>
</comment>
<feature type="short sequence motif" description="GyrA-box" evidence="9">
    <location>
        <begin position="524"/>
        <end position="530"/>
    </location>
</feature>
<keyword evidence="3 9" id="KW-0963">Cytoplasm</keyword>